<dbReference type="InterPro" id="IPR036163">
    <property type="entry name" value="HMA_dom_sf"/>
</dbReference>
<gene>
    <name evidence="2" type="ordered locus">Halhy_6607</name>
</gene>
<dbReference type="RefSeq" id="WP_013768940.1">
    <property type="nucleotide sequence ID" value="NC_015511.1"/>
</dbReference>
<dbReference type="SUPFAM" id="SSF55008">
    <property type="entry name" value="HMA, heavy metal-associated domain"/>
    <property type="match status" value="1"/>
</dbReference>
<dbReference type="Gene3D" id="3.30.70.100">
    <property type="match status" value="1"/>
</dbReference>
<protein>
    <submittedName>
        <fullName evidence="2">Uncharacterized protein</fullName>
    </submittedName>
</protein>
<dbReference type="OrthoDB" id="673979at2"/>
<evidence type="ECO:0000313" key="3">
    <source>
        <dbReference type="Proteomes" id="UP000008461"/>
    </source>
</evidence>
<feature type="chain" id="PRO_5003317677" evidence="1">
    <location>
        <begin position="28"/>
        <end position="119"/>
    </location>
</feature>
<keyword evidence="3" id="KW-1185">Reference proteome</keyword>
<dbReference type="GO" id="GO:0046872">
    <property type="term" value="F:metal ion binding"/>
    <property type="evidence" value="ECO:0007669"/>
    <property type="project" value="InterPro"/>
</dbReference>
<accession>F4L7R5</accession>
<sequence>MKNVFATLLTLAFFGLTQGLTAQTAQAAKDEVKVVTVKVSGVCCNGDLATIKKKLVNQEGIDEVTADDAKKEATNIKVKYHTALVSEAKIRSLIEKTEGCEKDGELPYKVKAVTYLSPQ</sequence>
<dbReference type="EMBL" id="CP002692">
    <property type="protein sequence ID" value="AEE54423.1"/>
    <property type="molecule type" value="Genomic_DNA"/>
</dbReference>
<name>F4L7R5_HALH1</name>
<proteinExistence type="predicted"/>
<dbReference type="KEGG" id="hhy:Halhy_6607"/>
<reference evidence="2 3" key="1">
    <citation type="journal article" date="2011" name="Stand. Genomic Sci.">
        <title>Complete genome sequence of Haliscomenobacter hydrossis type strain (O).</title>
        <authorList>
            <consortium name="US DOE Joint Genome Institute (JGI-PGF)"/>
            <person name="Daligault H."/>
            <person name="Lapidus A."/>
            <person name="Zeytun A."/>
            <person name="Nolan M."/>
            <person name="Lucas S."/>
            <person name="Del Rio T.G."/>
            <person name="Tice H."/>
            <person name="Cheng J.F."/>
            <person name="Tapia R."/>
            <person name="Han C."/>
            <person name="Goodwin L."/>
            <person name="Pitluck S."/>
            <person name="Liolios K."/>
            <person name="Pagani I."/>
            <person name="Ivanova N."/>
            <person name="Huntemann M."/>
            <person name="Mavromatis K."/>
            <person name="Mikhailova N."/>
            <person name="Pati A."/>
            <person name="Chen A."/>
            <person name="Palaniappan K."/>
            <person name="Land M."/>
            <person name="Hauser L."/>
            <person name="Brambilla E.M."/>
            <person name="Rohde M."/>
            <person name="Verbarg S."/>
            <person name="Goker M."/>
            <person name="Bristow J."/>
            <person name="Eisen J.A."/>
            <person name="Markowitz V."/>
            <person name="Hugenholtz P."/>
            <person name="Kyrpides N.C."/>
            <person name="Klenk H.P."/>
            <person name="Woyke T."/>
        </authorList>
    </citation>
    <scope>NUCLEOTIDE SEQUENCE [LARGE SCALE GENOMIC DNA]</scope>
    <source>
        <strain evidence="3">ATCC 27775 / DSM 1100 / LMG 10767 / O</strain>
        <plasmid evidence="3">Plasmid pHALHY01</plasmid>
    </source>
</reference>
<keyword evidence="1" id="KW-0732">Signal</keyword>
<keyword evidence="2" id="KW-0614">Plasmid</keyword>
<evidence type="ECO:0000313" key="2">
    <source>
        <dbReference type="EMBL" id="AEE54423.1"/>
    </source>
</evidence>
<organism evidence="2 3">
    <name type="scientific">Haliscomenobacter hydrossis (strain ATCC 27775 / DSM 1100 / LMG 10767 / O)</name>
    <dbReference type="NCBI Taxonomy" id="760192"/>
    <lineage>
        <taxon>Bacteria</taxon>
        <taxon>Pseudomonadati</taxon>
        <taxon>Bacteroidota</taxon>
        <taxon>Saprospiria</taxon>
        <taxon>Saprospirales</taxon>
        <taxon>Haliscomenobacteraceae</taxon>
        <taxon>Haliscomenobacter</taxon>
    </lineage>
</organism>
<dbReference type="AlphaFoldDB" id="F4L7R5"/>
<dbReference type="Proteomes" id="UP000008461">
    <property type="component" value="Plasmid pHALHY01"/>
</dbReference>
<feature type="signal peptide" evidence="1">
    <location>
        <begin position="1"/>
        <end position="27"/>
    </location>
</feature>
<geneLocation type="plasmid" evidence="2 3">
    <name>pHALHY01</name>
</geneLocation>
<dbReference type="HOGENOM" id="CLU_165528_0_0_10"/>
<reference key="2">
    <citation type="submission" date="2011-04" db="EMBL/GenBank/DDBJ databases">
        <title>Complete sequence of plasmid 1 of Haliscomenobacter hydrossis DSM 1100.</title>
        <authorList>
            <consortium name="US DOE Joint Genome Institute (JGI-PGF)"/>
            <person name="Lucas S."/>
            <person name="Han J."/>
            <person name="Lapidus A."/>
            <person name="Bruce D."/>
            <person name="Goodwin L."/>
            <person name="Pitluck S."/>
            <person name="Peters L."/>
            <person name="Kyrpides N."/>
            <person name="Mavromatis K."/>
            <person name="Ivanova N."/>
            <person name="Ovchinnikova G."/>
            <person name="Pagani I."/>
            <person name="Daligault H."/>
            <person name="Detter J.C."/>
            <person name="Han C."/>
            <person name="Land M."/>
            <person name="Hauser L."/>
            <person name="Markowitz V."/>
            <person name="Cheng J.-F."/>
            <person name="Hugenholtz P."/>
            <person name="Woyke T."/>
            <person name="Wu D."/>
            <person name="Verbarg S."/>
            <person name="Frueling A."/>
            <person name="Brambilla E."/>
            <person name="Klenk H.-P."/>
            <person name="Eisen J.A."/>
        </authorList>
    </citation>
    <scope>NUCLEOTIDE SEQUENCE</scope>
    <source>
        <strain>DSM 1100</strain>
    </source>
</reference>
<evidence type="ECO:0000256" key="1">
    <source>
        <dbReference type="SAM" id="SignalP"/>
    </source>
</evidence>